<keyword evidence="6" id="KW-1185">Reference proteome</keyword>
<comment type="similarity">
    <text evidence="1">Belongs to the FGGY kinase family.</text>
</comment>
<evidence type="ECO:0000256" key="3">
    <source>
        <dbReference type="ARBA" id="ARBA00022777"/>
    </source>
</evidence>
<reference evidence="5" key="2">
    <citation type="submission" date="2025-09" db="UniProtKB">
        <authorList>
            <consortium name="Ensembl"/>
        </authorList>
    </citation>
    <scope>IDENTIFICATION</scope>
</reference>
<dbReference type="GO" id="GO:0004370">
    <property type="term" value="F:glycerol kinase activity"/>
    <property type="evidence" value="ECO:0007669"/>
    <property type="project" value="TreeGrafter"/>
</dbReference>
<name>A0A3B3XBZ9_9TELE</name>
<dbReference type="AlphaFoldDB" id="A0A3B3XBZ9"/>
<dbReference type="Pfam" id="PF00370">
    <property type="entry name" value="FGGY_N"/>
    <property type="match status" value="1"/>
</dbReference>
<proteinExistence type="inferred from homology"/>
<dbReference type="GO" id="GO:0006641">
    <property type="term" value="P:triglyceride metabolic process"/>
    <property type="evidence" value="ECO:0007669"/>
    <property type="project" value="TreeGrafter"/>
</dbReference>
<protein>
    <recommendedName>
        <fullName evidence="4">Carbohydrate kinase FGGY N-terminal domain-containing protein</fullName>
    </recommendedName>
</protein>
<sequence length="123" mass="13722">VAASAAVMNLRAADMDPLAAAIDQGTSSTRFLVFNTKTAQLISHHQVELKQHFPKEGWVEADPREIMDTVHECLEKTCQKLAQLSVDVSRIKVHPTSLHVHFVDLGKALDYVPQEVLQGYQIF</sequence>
<dbReference type="InterPro" id="IPR018484">
    <property type="entry name" value="FGGY_N"/>
</dbReference>
<organism evidence="5 6">
    <name type="scientific">Poecilia mexicana</name>
    <dbReference type="NCBI Taxonomy" id="48701"/>
    <lineage>
        <taxon>Eukaryota</taxon>
        <taxon>Metazoa</taxon>
        <taxon>Chordata</taxon>
        <taxon>Craniata</taxon>
        <taxon>Vertebrata</taxon>
        <taxon>Euteleostomi</taxon>
        <taxon>Actinopterygii</taxon>
        <taxon>Neopterygii</taxon>
        <taxon>Teleostei</taxon>
        <taxon>Neoteleostei</taxon>
        <taxon>Acanthomorphata</taxon>
        <taxon>Ovalentaria</taxon>
        <taxon>Atherinomorphae</taxon>
        <taxon>Cyprinodontiformes</taxon>
        <taxon>Poeciliidae</taxon>
        <taxon>Poeciliinae</taxon>
        <taxon>Poecilia</taxon>
    </lineage>
</organism>
<feature type="domain" description="Carbohydrate kinase FGGY N-terminal" evidence="4">
    <location>
        <begin position="20"/>
        <end position="91"/>
    </location>
</feature>
<dbReference type="Ensembl" id="ENSPMET00000019929.1">
    <property type="protein sequence ID" value="ENSPMEP00000012485.1"/>
    <property type="gene ID" value="ENSPMEG00000014686.1"/>
</dbReference>
<keyword evidence="2" id="KW-0808">Transferase</keyword>
<dbReference type="Proteomes" id="UP000261480">
    <property type="component" value="Unplaced"/>
</dbReference>
<reference evidence="5" key="1">
    <citation type="submission" date="2025-08" db="UniProtKB">
        <authorList>
            <consortium name="Ensembl"/>
        </authorList>
    </citation>
    <scope>IDENTIFICATION</scope>
</reference>
<accession>A0A3B3XBZ9</accession>
<evidence type="ECO:0000256" key="1">
    <source>
        <dbReference type="ARBA" id="ARBA00009156"/>
    </source>
</evidence>
<keyword evidence="3" id="KW-0418">Kinase</keyword>
<dbReference type="GO" id="GO:0005739">
    <property type="term" value="C:mitochondrion"/>
    <property type="evidence" value="ECO:0007669"/>
    <property type="project" value="TreeGrafter"/>
</dbReference>
<evidence type="ECO:0000259" key="4">
    <source>
        <dbReference type="Pfam" id="PF00370"/>
    </source>
</evidence>
<evidence type="ECO:0000313" key="6">
    <source>
        <dbReference type="Proteomes" id="UP000261480"/>
    </source>
</evidence>
<dbReference type="GO" id="GO:0046167">
    <property type="term" value="P:glycerol-3-phosphate biosynthetic process"/>
    <property type="evidence" value="ECO:0007669"/>
    <property type="project" value="TreeGrafter"/>
</dbReference>
<dbReference type="SUPFAM" id="SSF53067">
    <property type="entry name" value="Actin-like ATPase domain"/>
    <property type="match status" value="1"/>
</dbReference>
<evidence type="ECO:0000313" key="5">
    <source>
        <dbReference type="Ensembl" id="ENSPMEP00000012485.1"/>
    </source>
</evidence>
<dbReference type="Gene3D" id="3.30.420.40">
    <property type="match status" value="1"/>
</dbReference>
<dbReference type="STRING" id="48701.ENSPMEP00000012485"/>
<dbReference type="GO" id="GO:0006071">
    <property type="term" value="P:glycerol metabolic process"/>
    <property type="evidence" value="ECO:0007669"/>
    <property type="project" value="TreeGrafter"/>
</dbReference>
<dbReference type="InterPro" id="IPR043129">
    <property type="entry name" value="ATPase_NBD"/>
</dbReference>
<evidence type="ECO:0000256" key="2">
    <source>
        <dbReference type="ARBA" id="ARBA00022679"/>
    </source>
</evidence>
<dbReference type="PANTHER" id="PTHR10196:SF69">
    <property type="entry name" value="GLYCEROL KINASE"/>
    <property type="match status" value="1"/>
</dbReference>
<dbReference type="PANTHER" id="PTHR10196">
    <property type="entry name" value="SUGAR KINASE"/>
    <property type="match status" value="1"/>
</dbReference>